<dbReference type="RefSeq" id="WP_012876713.1">
    <property type="nucleotide sequence ID" value="NC_013526.1"/>
</dbReference>
<dbReference type="HOGENOM" id="CLU_827941_0_0_0"/>
<keyword evidence="1" id="KW-0808">Transferase</keyword>
<dbReference type="STRING" id="525904.Tter_2798"/>
<dbReference type="OrthoDB" id="9802525at2"/>
<dbReference type="Gene3D" id="3.40.50.2000">
    <property type="entry name" value="Glycogen Phosphorylase B"/>
    <property type="match status" value="2"/>
</dbReference>
<dbReference type="PANTHER" id="PTHR45947">
    <property type="entry name" value="SULFOQUINOVOSYL TRANSFERASE SQD2"/>
    <property type="match status" value="1"/>
</dbReference>
<evidence type="ECO:0000313" key="2">
    <source>
        <dbReference type="Proteomes" id="UP000000323"/>
    </source>
</evidence>
<dbReference type="CAZy" id="GT4">
    <property type="family name" value="Glycosyltransferase Family 4"/>
</dbReference>
<evidence type="ECO:0000313" key="1">
    <source>
        <dbReference type="EMBL" id="ACZ43682.1"/>
    </source>
</evidence>
<dbReference type="eggNOG" id="COG0438">
    <property type="taxonomic scope" value="Bacteria"/>
</dbReference>
<dbReference type="Pfam" id="PF13692">
    <property type="entry name" value="Glyco_trans_1_4"/>
    <property type="match status" value="1"/>
</dbReference>
<dbReference type="InterPro" id="IPR050194">
    <property type="entry name" value="Glycosyltransferase_grp1"/>
</dbReference>
<dbReference type="GO" id="GO:0016757">
    <property type="term" value="F:glycosyltransferase activity"/>
    <property type="evidence" value="ECO:0007669"/>
    <property type="project" value="TreeGrafter"/>
</dbReference>
<dbReference type="Proteomes" id="UP000000323">
    <property type="component" value="Chromosome 2"/>
</dbReference>
<reference evidence="2" key="1">
    <citation type="journal article" date="2010" name="Stand. Genomic Sci.">
        <title>Complete genome sequence of 'Thermobaculum terrenum' type strain (YNP1).</title>
        <authorList>
            <person name="Kiss H."/>
            <person name="Cleland D."/>
            <person name="Lapidus A."/>
            <person name="Lucas S."/>
            <person name="Glavina Del Rio T."/>
            <person name="Nolan M."/>
            <person name="Tice H."/>
            <person name="Han C."/>
            <person name="Goodwin L."/>
            <person name="Pitluck S."/>
            <person name="Liolios K."/>
            <person name="Ivanova N."/>
            <person name="Mavromatis K."/>
            <person name="Ovchinnikova G."/>
            <person name="Pati A."/>
            <person name="Chen A."/>
            <person name="Palaniappan K."/>
            <person name="Land M."/>
            <person name="Hauser L."/>
            <person name="Chang Y."/>
            <person name="Jeffries C."/>
            <person name="Lu M."/>
            <person name="Brettin T."/>
            <person name="Detter J."/>
            <person name="Goker M."/>
            <person name="Tindall B."/>
            <person name="Beck B."/>
            <person name="McDermott T."/>
            <person name="Woyke T."/>
            <person name="Bristow J."/>
            <person name="Eisen J."/>
            <person name="Markowitz V."/>
            <person name="Hugenholtz P."/>
            <person name="Kyrpides N."/>
            <person name="Klenk H."/>
            <person name="Cheng J."/>
        </authorList>
    </citation>
    <scope>NUCLEOTIDE SEQUENCE [LARGE SCALE GENOMIC DNA]</scope>
    <source>
        <strain evidence="2">ATCC BAA-798 / YNP1</strain>
    </source>
</reference>
<dbReference type="SUPFAM" id="SSF53756">
    <property type="entry name" value="UDP-Glycosyltransferase/glycogen phosphorylase"/>
    <property type="match status" value="1"/>
</dbReference>
<accession>D1CIW2</accession>
<gene>
    <name evidence="1" type="ordered locus">Tter_2798</name>
</gene>
<dbReference type="AlphaFoldDB" id="D1CIW2"/>
<dbReference type="PANTHER" id="PTHR45947:SF3">
    <property type="entry name" value="SULFOQUINOVOSYL TRANSFERASE SQD2"/>
    <property type="match status" value="1"/>
</dbReference>
<keyword evidence="2" id="KW-1185">Reference proteome</keyword>
<dbReference type="KEGG" id="ttr:Tter_2798"/>
<dbReference type="EMBL" id="CP001826">
    <property type="protein sequence ID" value="ACZ43682.1"/>
    <property type="molecule type" value="Genomic_DNA"/>
</dbReference>
<proteinExistence type="predicted"/>
<organism evidence="1 2">
    <name type="scientific">Thermobaculum terrenum (strain ATCC BAA-798 / CCMEE 7001 / YNP1)</name>
    <dbReference type="NCBI Taxonomy" id="525904"/>
    <lineage>
        <taxon>Bacteria</taxon>
        <taxon>Bacillati</taxon>
        <taxon>Chloroflexota</taxon>
        <taxon>Chloroflexia</taxon>
        <taxon>Candidatus Thermobaculales</taxon>
        <taxon>Candidatus Thermobaculaceae</taxon>
        <taxon>Thermobaculum</taxon>
    </lineage>
</organism>
<protein>
    <submittedName>
        <fullName evidence="1">Glycosyl transferase group 1</fullName>
    </submittedName>
</protein>
<sequence>MTVTNTGKPKVCVISEDLSGPPDEGVKKFTWEISRALAEMTEIRVISTKGPVQLPGVRLVPTSKTFLSYRLRRELAAFGPDLILYAARGSATFFSILRARLLQTYSPRARVAMLALQTRYHRPWQRPVLRLLAPGPLCAQSQPNKIYLEGLGLDCMLLPSGIDTHTFAPLPEPARSELRGIYGLDASRPVVLHVGHLVRGRRVEVLGDLARRGLQAVLVVSSSMAQDDELGRELEAAGVKLIRDYVPRVESLYQMADCYLFPVESTDNAIEVPLSVLEAMSCDLPVATTKFGGLVELFGEGPHQALRFCSSREELLQATIQLAAERPGGNRALVDRYSWSRIAEMLLERCLHRGAEAGVQNRSGQALQEVREA</sequence>
<name>D1CIW2_THET1</name>